<keyword evidence="3" id="KW-1185">Reference proteome</keyword>
<evidence type="ECO:0000313" key="2">
    <source>
        <dbReference type="EMBL" id="GAA2006978.1"/>
    </source>
</evidence>
<accession>A0ABP5ESZ0</accession>
<organism evidence="2 3">
    <name type="scientific">Nocardiopsis rhodophaea</name>
    <dbReference type="NCBI Taxonomy" id="280238"/>
    <lineage>
        <taxon>Bacteria</taxon>
        <taxon>Bacillati</taxon>
        <taxon>Actinomycetota</taxon>
        <taxon>Actinomycetes</taxon>
        <taxon>Streptosporangiales</taxon>
        <taxon>Nocardiopsidaceae</taxon>
        <taxon>Nocardiopsis</taxon>
    </lineage>
</organism>
<evidence type="ECO:0000313" key="3">
    <source>
        <dbReference type="Proteomes" id="UP001501585"/>
    </source>
</evidence>
<sequence>MKTTKKAAVLAAAVFAAGLALTSAPAASAETASPAQKAFCGVKSDGKLWCGNRYRAKAYAHRSYSSAVRGELRTTYSWFACWGPGDHHSGGNNIWYWTKTDTGGWGNVPAVDIYTPRDPAPGLRQC</sequence>
<keyword evidence="1" id="KW-0732">Signal</keyword>
<dbReference type="RefSeq" id="WP_344164209.1">
    <property type="nucleotide sequence ID" value="NZ_BAAAPC010000017.1"/>
</dbReference>
<comment type="caution">
    <text evidence="2">The sequence shown here is derived from an EMBL/GenBank/DDBJ whole genome shotgun (WGS) entry which is preliminary data.</text>
</comment>
<reference evidence="3" key="1">
    <citation type="journal article" date="2019" name="Int. J. Syst. Evol. Microbiol.">
        <title>The Global Catalogue of Microorganisms (GCM) 10K type strain sequencing project: providing services to taxonomists for standard genome sequencing and annotation.</title>
        <authorList>
            <consortium name="The Broad Institute Genomics Platform"/>
            <consortium name="The Broad Institute Genome Sequencing Center for Infectious Disease"/>
            <person name="Wu L."/>
            <person name="Ma J."/>
        </authorList>
    </citation>
    <scope>NUCLEOTIDE SEQUENCE [LARGE SCALE GENOMIC DNA]</scope>
    <source>
        <strain evidence="3">JCM 15313</strain>
    </source>
</reference>
<dbReference type="EMBL" id="BAAAPC010000017">
    <property type="protein sequence ID" value="GAA2006978.1"/>
    <property type="molecule type" value="Genomic_DNA"/>
</dbReference>
<feature type="chain" id="PRO_5046217904" description="Peptidase inhibitor family I36" evidence="1">
    <location>
        <begin position="27"/>
        <end position="126"/>
    </location>
</feature>
<proteinExistence type="predicted"/>
<dbReference type="Proteomes" id="UP001501585">
    <property type="component" value="Unassembled WGS sequence"/>
</dbReference>
<protein>
    <recommendedName>
        <fullName evidence="4">Peptidase inhibitor family I36</fullName>
    </recommendedName>
</protein>
<gene>
    <name evidence="2" type="ORF">GCM10009799_38120</name>
</gene>
<evidence type="ECO:0000256" key="1">
    <source>
        <dbReference type="SAM" id="SignalP"/>
    </source>
</evidence>
<feature type="signal peptide" evidence="1">
    <location>
        <begin position="1"/>
        <end position="26"/>
    </location>
</feature>
<name>A0ABP5ESZ0_9ACTN</name>
<evidence type="ECO:0008006" key="4">
    <source>
        <dbReference type="Google" id="ProtNLM"/>
    </source>
</evidence>